<dbReference type="KEGG" id="ppg:PputGB1_1740"/>
<protein>
    <submittedName>
        <fullName evidence="1">Uncharacterized protein</fullName>
    </submittedName>
</protein>
<dbReference type="AlphaFoldDB" id="B0KHD8"/>
<accession>B0KHD8</accession>
<organism evidence="1 2">
    <name type="scientific">Pseudomonas putida (strain GB-1)</name>
    <dbReference type="NCBI Taxonomy" id="76869"/>
    <lineage>
        <taxon>Bacteria</taxon>
        <taxon>Pseudomonadati</taxon>
        <taxon>Pseudomonadota</taxon>
        <taxon>Gammaproteobacteria</taxon>
        <taxon>Pseudomonadales</taxon>
        <taxon>Pseudomonadaceae</taxon>
        <taxon>Pseudomonas</taxon>
    </lineage>
</organism>
<name>B0KHD8_PSEPG</name>
<reference evidence="1 2" key="1">
    <citation type="submission" date="2008-01" db="EMBL/GenBank/DDBJ databases">
        <title>Complete sequence of Pseudomonas putida GB-1.</title>
        <authorList>
            <consortium name="US DOE Joint Genome Institute"/>
            <person name="Copeland A."/>
            <person name="Lucas S."/>
            <person name="Lapidus A."/>
            <person name="Barry K."/>
            <person name="Glavina del Rio T."/>
            <person name="Dalin E."/>
            <person name="Tice H."/>
            <person name="Pitluck S."/>
            <person name="Bruce D."/>
            <person name="Goodwin L."/>
            <person name="Chertkov O."/>
            <person name="Brettin T."/>
            <person name="Detter J.C."/>
            <person name="Han C."/>
            <person name="Kuske C.R."/>
            <person name="Schmutz J."/>
            <person name="Larimer F."/>
            <person name="Land M."/>
            <person name="Hauser L."/>
            <person name="Kyrpides N."/>
            <person name="Kim E."/>
            <person name="McCarthy J.K."/>
            <person name="Richardson P."/>
        </authorList>
    </citation>
    <scope>NUCLEOTIDE SEQUENCE [LARGE SCALE GENOMIC DNA]</scope>
    <source>
        <strain evidence="1 2">GB-1</strain>
    </source>
</reference>
<gene>
    <name evidence="1" type="ordered locus">PputGB1_1740</name>
</gene>
<dbReference type="EMBL" id="CP000926">
    <property type="protein sequence ID" value="ABY97643.1"/>
    <property type="molecule type" value="Genomic_DNA"/>
</dbReference>
<proteinExistence type="predicted"/>
<sequence length="209" mass="23971">MKLGSARLAWHDAYYTPWDSVMHHGLEGAKLAKRGYVANETRPERWENTGKCAHMAMAGKVQHAIASLPEDYQQFGHHLYAPVITTEVSNNWEEVALAKLAGHVHLELERRGEKRTCRPYSREWWVARGVLVRYRHMVQGGMGANPDPMAAQWVFRDWLADNHGVELDSRNWARQWGWLVQLMFDKAGIIDGMCLRPVGRVLSEEREAA</sequence>
<evidence type="ECO:0000313" key="2">
    <source>
        <dbReference type="Proteomes" id="UP000002157"/>
    </source>
</evidence>
<dbReference type="RefSeq" id="WP_012271402.1">
    <property type="nucleotide sequence ID" value="NC_010322.1"/>
</dbReference>
<dbReference type="eggNOG" id="ENOG502ZNW0">
    <property type="taxonomic scope" value="Bacteria"/>
</dbReference>
<dbReference type="HOGENOM" id="CLU_1213969_0_0_6"/>
<evidence type="ECO:0000313" key="1">
    <source>
        <dbReference type="EMBL" id="ABY97643.1"/>
    </source>
</evidence>
<dbReference type="Proteomes" id="UP000002157">
    <property type="component" value="Chromosome"/>
</dbReference>